<comment type="function">
    <text evidence="11">Involved in spliceosome assembly.</text>
</comment>
<dbReference type="SUPFAM" id="SSF63748">
    <property type="entry name" value="Tudor/PWWP/MBT"/>
    <property type="match status" value="1"/>
</dbReference>
<evidence type="ECO:0000256" key="6">
    <source>
        <dbReference type="ARBA" id="ARBA00022728"/>
    </source>
</evidence>
<proteinExistence type="inferred from homology"/>
<comment type="subcellular location">
    <subcellularLocation>
        <location evidence="1">Nucleus speckle</location>
    </subcellularLocation>
    <subcellularLocation>
        <location evidence="2">Nucleus</location>
        <location evidence="2">Cajal body</location>
    </subcellularLocation>
</comment>
<feature type="compositionally biased region" description="Polar residues" evidence="14">
    <location>
        <begin position="524"/>
        <end position="534"/>
    </location>
</feature>
<sequence>MAAVSLQDRGWYLSDEGISQCSQNGKSDPESIIRSALNVDLRDIGKKWLPEEVNRGKADCVQGPGVLQLQKIRNVSAPKDNEESQGAPRLMKLSLTDGHITCSAVETEILNGISLSTPPGTKIQLTMTVDVEHGFLLLNNKNSKSLGGRVDKLAEGWELKRKLAKQARVANAEGGPPPFVPFGQRISNESTKQMSKRDNFKSLETLKSERVRAEEDEFEQQRQATIAEAQQAKQEGAGKKFGGGNKVSDDDVARIIDMGFNAESAVAALKQKNGDVEMALESLLSGEPPRGIGRGSNRQSGFDSDRGGRGGRGGRRERKDEGNAGRGRRGREEDEEVSELNSKPSAPASLFDFLKEKIPESKKEARSSSSRNNTNAQSDAGYRDKADHTESTYRSKEIEDASVPPRFSQKPRQQNNSQFNTNNGPPNNRNDRNDSQRPRTAHTDSQNNKRTNDRNFNDKSYSDRNENRRQDEDRYRRNRDSESQDVRRNQNSGKRDNDDNRPDSKQANRENTSDTKLTDRYQRTESNQSTTSNAPGAKTNKGRSQNSSQASSRGKNEEKNISASAETSRNQTQKQSQGDSRQKSKPKDNYKGSNRSDNSANGQNRVNSSQSNANGNSSYGQDSHAPAGAYNDYSHKQGSRMSASQYPPNFAYTDMVQLPGSGFPMSLKQGDRVMARYWEDGLFYEAQIAQLPPNLSTCVVTFTEYGNTEEVLLQDVRPHLPQMMPVVSGAVLQPDMSMPPPQMYRGYYSGPPQMSQSGMDELVQGMAGLEFRRGGGGQGYPRRENPRQQQYYQPPAQRR</sequence>
<evidence type="ECO:0000256" key="5">
    <source>
        <dbReference type="ARBA" id="ARBA00022664"/>
    </source>
</evidence>
<feature type="region of interest" description="Disordered" evidence="14">
    <location>
        <begin position="227"/>
        <end position="246"/>
    </location>
</feature>
<keyword evidence="9" id="KW-0539">Nucleus</keyword>
<dbReference type="SMART" id="SM01161">
    <property type="entry name" value="DUF1767"/>
    <property type="match status" value="1"/>
</dbReference>
<dbReference type="SMART" id="SM00333">
    <property type="entry name" value="TUDOR"/>
    <property type="match status" value="1"/>
</dbReference>
<dbReference type="SUPFAM" id="SSF46934">
    <property type="entry name" value="UBA-like"/>
    <property type="match status" value="1"/>
</dbReference>
<keyword evidence="8" id="KW-0508">mRNA splicing</keyword>
<evidence type="ECO:0000256" key="3">
    <source>
        <dbReference type="ARBA" id="ARBA00005371"/>
    </source>
</evidence>
<feature type="domain" description="UBA" evidence="15">
    <location>
        <begin position="246"/>
        <end position="286"/>
    </location>
</feature>
<dbReference type="GO" id="GO:0006325">
    <property type="term" value="P:chromatin organization"/>
    <property type="evidence" value="ECO:0007669"/>
    <property type="project" value="UniProtKB-KW"/>
</dbReference>
<dbReference type="InterPro" id="IPR013894">
    <property type="entry name" value="RMI1_OB"/>
</dbReference>
<feature type="compositionally biased region" description="Polar residues" evidence="14">
    <location>
        <begin position="542"/>
        <end position="553"/>
    </location>
</feature>
<comment type="function">
    <text evidence="10">Scaffolding protein that specifically recognizes and binds dimethylarginine-containing proteins. Plays a role in the regulation of translation of target mRNAs by binding Arg/Gly-rich motifs (GAR) in dimethylarginine-containing proteins. In nucleus, acts as a coactivator: recognizes and binds asymmetric dimethylation on the core histone tails associated with transcriptional activation (H3R17me2a and H4R3me2a) and recruits proteins at these arginine-methylated loci. In cytoplasm, acts as an antiviral factor that participates in the assembly of stress granules together with G3BP1.</text>
</comment>
<feature type="compositionally biased region" description="Basic and acidic residues" evidence="14">
    <location>
        <begin position="353"/>
        <end position="366"/>
    </location>
</feature>
<feature type="compositionally biased region" description="Basic and acidic residues" evidence="14">
    <location>
        <begin position="450"/>
        <end position="523"/>
    </location>
</feature>
<dbReference type="Gene3D" id="2.40.50.770">
    <property type="entry name" value="RecQ-mediated genome instability protein Rmi1, C-terminal domain"/>
    <property type="match status" value="1"/>
</dbReference>
<gene>
    <name evidence="17" type="ORF">DPMN_108354</name>
</gene>
<dbReference type="SMART" id="SM00165">
    <property type="entry name" value="UBA"/>
    <property type="match status" value="1"/>
</dbReference>
<dbReference type="InterPro" id="IPR002999">
    <property type="entry name" value="Tudor"/>
</dbReference>
<dbReference type="GO" id="GO:0008380">
    <property type="term" value="P:RNA splicing"/>
    <property type="evidence" value="ECO:0007669"/>
    <property type="project" value="UniProtKB-KW"/>
</dbReference>
<dbReference type="PANTHER" id="PTHR13681">
    <property type="entry name" value="SURVIVAL OF MOTOR NEURON-RELATED-SPLICING FACTOR 30-RELATED"/>
    <property type="match status" value="1"/>
</dbReference>
<evidence type="ECO:0000256" key="4">
    <source>
        <dbReference type="ARBA" id="ARBA00013421"/>
    </source>
</evidence>
<protein>
    <recommendedName>
        <fullName evidence="12">Survival of motor neuron-related-splicing factor 30</fullName>
    </recommendedName>
    <alternativeName>
        <fullName evidence="13">Survival motor neuron domain-containing protein 1</fullName>
    </alternativeName>
    <alternativeName>
        <fullName evidence="4">Tudor domain-containing protein 3</fullName>
    </alternativeName>
</protein>
<keyword evidence="18" id="KW-1185">Reference proteome</keyword>
<dbReference type="PANTHER" id="PTHR13681:SF24">
    <property type="entry name" value="TUDOR DOMAIN-CONTAINING PROTEIN 3"/>
    <property type="match status" value="1"/>
</dbReference>
<evidence type="ECO:0000256" key="7">
    <source>
        <dbReference type="ARBA" id="ARBA00022853"/>
    </source>
</evidence>
<evidence type="ECO:0000313" key="18">
    <source>
        <dbReference type="Proteomes" id="UP000828390"/>
    </source>
</evidence>
<evidence type="ECO:0000256" key="13">
    <source>
        <dbReference type="ARBA" id="ARBA00042567"/>
    </source>
</evidence>
<reference evidence="17" key="1">
    <citation type="journal article" date="2019" name="bioRxiv">
        <title>The Genome of the Zebra Mussel, Dreissena polymorpha: A Resource for Invasive Species Research.</title>
        <authorList>
            <person name="McCartney M.A."/>
            <person name="Auch B."/>
            <person name="Kono T."/>
            <person name="Mallez S."/>
            <person name="Zhang Y."/>
            <person name="Obille A."/>
            <person name="Becker A."/>
            <person name="Abrahante J.E."/>
            <person name="Garbe J."/>
            <person name="Badalamenti J.P."/>
            <person name="Herman A."/>
            <person name="Mangelson H."/>
            <person name="Liachko I."/>
            <person name="Sullivan S."/>
            <person name="Sone E.D."/>
            <person name="Koren S."/>
            <person name="Silverstein K.A.T."/>
            <person name="Beckman K.B."/>
            <person name="Gohl D.M."/>
        </authorList>
    </citation>
    <scope>NUCLEOTIDE SEQUENCE</scope>
    <source>
        <strain evidence="17">Duluth1</strain>
        <tissue evidence="17">Whole animal</tissue>
    </source>
</reference>
<dbReference type="Pfam" id="PF00627">
    <property type="entry name" value="UBA"/>
    <property type="match status" value="1"/>
</dbReference>
<dbReference type="OrthoDB" id="434939at2759"/>
<evidence type="ECO:0000256" key="1">
    <source>
        <dbReference type="ARBA" id="ARBA00004324"/>
    </source>
</evidence>
<reference evidence="17" key="2">
    <citation type="submission" date="2020-11" db="EMBL/GenBank/DDBJ databases">
        <authorList>
            <person name="McCartney M.A."/>
            <person name="Auch B."/>
            <person name="Kono T."/>
            <person name="Mallez S."/>
            <person name="Becker A."/>
            <person name="Gohl D.M."/>
            <person name="Silverstein K.A.T."/>
            <person name="Koren S."/>
            <person name="Bechman K.B."/>
            <person name="Herman A."/>
            <person name="Abrahante J.E."/>
            <person name="Garbe J."/>
        </authorList>
    </citation>
    <scope>NUCLEOTIDE SEQUENCE</scope>
    <source>
        <strain evidence="17">Duluth1</strain>
        <tissue evidence="17">Whole animal</tissue>
    </source>
</reference>
<dbReference type="InterPro" id="IPR010304">
    <property type="entry name" value="SMN_Tudor"/>
</dbReference>
<dbReference type="GO" id="GO:0015030">
    <property type="term" value="C:Cajal body"/>
    <property type="evidence" value="ECO:0007669"/>
    <property type="project" value="UniProtKB-SubCell"/>
</dbReference>
<dbReference type="Gene3D" id="2.30.30.140">
    <property type="match status" value="1"/>
</dbReference>
<keyword evidence="6" id="KW-0747">Spliceosome</keyword>
<dbReference type="GO" id="GO:0006397">
    <property type="term" value="P:mRNA processing"/>
    <property type="evidence" value="ECO:0007669"/>
    <property type="project" value="UniProtKB-KW"/>
</dbReference>
<dbReference type="EMBL" id="JAIWYP010000004">
    <property type="protein sequence ID" value="KAH3835016.1"/>
    <property type="molecule type" value="Genomic_DNA"/>
</dbReference>
<dbReference type="AlphaFoldDB" id="A0A9D4K8Y7"/>
<dbReference type="InterPro" id="IPR009060">
    <property type="entry name" value="UBA-like_sf"/>
</dbReference>
<dbReference type="Proteomes" id="UP000828390">
    <property type="component" value="Unassembled WGS sequence"/>
</dbReference>
<dbReference type="Gene3D" id="1.10.8.10">
    <property type="entry name" value="DNA helicase RuvA subunit, C-terminal domain"/>
    <property type="match status" value="1"/>
</dbReference>
<feature type="domain" description="Tudor" evidence="16">
    <location>
        <begin position="666"/>
        <end position="726"/>
    </location>
</feature>
<feature type="compositionally biased region" description="Polar residues" evidence="14">
    <location>
        <begin position="561"/>
        <end position="579"/>
    </location>
</feature>
<dbReference type="GO" id="GO:0005737">
    <property type="term" value="C:cytoplasm"/>
    <property type="evidence" value="ECO:0007669"/>
    <property type="project" value="InterPro"/>
</dbReference>
<evidence type="ECO:0000259" key="16">
    <source>
        <dbReference type="PROSITE" id="PS50304"/>
    </source>
</evidence>
<name>A0A9D4K8Y7_DREPO</name>
<feature type="compositionally biased region" description="Low complexity" evidence="14">
    <location>
        <begin position="787"/>
        <end position="799"/>
    </location>
</feature>
<dbReference type="GO" id="GO:0016607">
    <property type="term" value="C:nuclear speck"/>
    <property type="evidence" value="ECO:0007669"/>
    <property type="project" value="UniProtKB-SubCell"/>
</dbReference>
<dbReference type="PROSITE" id="PS50304">
    <property type="entry name" value="TUDOR"/>
    <property type="match status" value="1"/>
</dbReference>
<evidence type="ECO:0000256" key="2">
    <source>
        <dbReference type="ARBA" id="ARBA00004408"/>
    </source>
</evidence>
<dbReference type="Pfam" id="PF08585">
    <property type="entry name" value="RMI1_N_C"/>
    <property type="match status" value="1"/>
</dbReference>
<comment type="caution">
    <text evidence="17">The sequence shown here is derived from an EMBL/GenBank/DDBJ whole genome shotgun (WGS) entry which is preliminary data.</text>
</comment>
<comment type="similarity">
    <text evidence="3">Belongs to the SMN family.</text>
</comment>
<dbReference type="Pfam" id="PF06003">
    <property type="entry name" value="SMN_Tudor"/>
    <property type="match status" value="1"/>
</dbReference>
<evidence type="ECO:0000313" key="17">
    <source>
        <dbReference type="EMBL" id="KAH3835016.1"/>
    </source>
</evidence>
<dbReference type="InterPro" id="IPR015940">
    <property type="entry name" value="UBA"/>
</dbReference>
<dbReference type="GO" id="GO:0003723">
    <property type="term" value="F:RNA binding"/>
    <property type="evidence" value="ECO:0007669"/>
    <property type="project" value="InterPro"/>
</dbReference>
<dbReference type="InterPro" id="IPR042470">
    <property type="entry name" value="RMI1_N_C_sf"/>
</dbReference>
<dbReference type="GO" id="GO:0005681">
    <property type="term" value="C:spliceosomal complex"/>
    <property type="evidence" value="ECO:0007669"/>
    <property type="project" value="UniProtKB-KW"/>
</dbReference>
<keyword evidence="5" id="KW-0507">mRNA processing</keyword>
<feature type="compositionally biased region" description="Basic and acidic residues" evidence="14">
    <location>
        <begin position="381"/>
        <end position="399"/>
    </location>
</feature>
<feature type="compositionally biased region" description="Low complexity" evidence="14">
    <location>
        <begin position="412"/>
        <end position="428"/>
    </location>
</feature>
<feature type="region of interest" description="Disordered" evidence="14">
    <location>
        <begin position="280"/>
        <end position="642"/>
    </location>
</feature>
<evidence type="ECO:0000256" key="9">
    <source>
        <dbReference type="ARBA" id="ARBA00023242"/>
    </source>
</evidence>
<evidence type="ECO:0000256" key="8">
    <source>
        <dbReference type="ARBA" id="ARBA00023187"/>
    </source>
</evidence>
<keyword evidence="7" id="KW-0156">Chromatin regulator</keyword>
<feature type="compositionally biased region" description="Basic and acidic residues" evidence="14">
    <location>
        <begin position="580"/>
        <end position="590"/>
    </location>
</feature>
<evidence type="ECO:0000256" key="11">
    <source>
        <dbReference type="ARBA" id="ARBA00037618"/>
    </source>
</evidence>
<evidence type="ECO:0000256" key="14">
    <source>
        <dbReference type="SAM" id="MobiDB-lite"/>
    </source>
</evidence>
<accession>A0A9D4K8Y7</accession>
<feature type="compositionally biased region" description="Polar residues" evidence="14">
    <location>
        <begin position="591"/>
        <end position="606"/>
    </location>
</feature>
<dbReference type="PROSITE" id="PS50030">
    <property type="entry name" value="UBA"/>
    <property type="match status" value="1"/>
</dbReference>
<feature type="region of interest" description="Disordered" evidence="14">
    <location>
        <begin position="770"/>
        <end position="799"/>
    </location>
</feature>
<evidence type="ECO:0000256" key="12">
    <source>
        <dbReference type="ARBA" id="ARBA00041083"/>
    </source>
</evidence>
<evidence type="ECO:0000256" key="10">
    <source>
        <dbReference type="ARBA" id="ARBA00035105"/>
    </source>
</evidence>
<feature type="compositionally biased region" description="Low complexity" evidence="14">
    <location>
        <begin position="607"/>
        <end position="618"/>
    </location>
</feature>
<evidence type="ECO:0000259" key="15">
    <source>
        <dbReference type="PROSITE" id="PS50030"/>
    </source>
</evidence>
<organism evidence="17 18">
    <name type="scientific">Dreissena polymorpha</name>
    <name type="common">Zebra mussel</name>
    <name type="synonym">Mytilus polymorpha</name>
    <dbReference type="NCBI Taxonomy" id="45954"/>
    <lineage>
        <taxon>Eukaryota</taxon>
        <taxon>Metazoa</taxon>
        <taxon>Spiralia</taxon>
        <taxon>Lophotrochozoa</taxon>
        <taxon>Mollusca</taxon>
        <taxon>Bivalvia</taxon>
        <taxon>Autobranchia</taxon>
        <taxon>Heteroconchia</taxon>
        <taxon>Euheterodonta</taxon>
        <taxon>Imparidentia</taxon>
        <taxon>Neoheterodontei</taxon>
        <taxon>Myida</taxon>
        <taxon>Dreissenoidea</taxon>
        <taxon>Dreissenidae</taxon>
        <taxon>Dreissena</taxon>
    </lineage>
</organism>